<dbReference type="SMART" id="SM00606">
    <property type="entry name" value="CBD_IV"/>
    <property type="match status" value="1"/>
</dbReference>
<dbReference type="Gene3D" id="1.10.1330.10">
    <property type="entry name" value="Dockerin domain"/>
    <property type="match status" value="1"/>
</dbReference>
<dbReference type="InterPro" id="IPR006584">
    <property type="entry name" value="Cellulose-bd_IV"/>
</dbReference>
<dbReference type="RefSeq" id="WP_171686702.1">
    <property type="nucleotide sequence ID" value="NZ_WHNZ01000071.1"/>
</dbReference>
<dbReference type="EMBL" id="WHNZ01000071">
    <property type="protein sequence ID" value="NOV03897.1"/>
    <property type="molecule type" value="Genomic_DNA"/>
</dbReference>
<evidence type="ECO:0000313" key="6">
    <source>
        <dbReference type="Proteomes" id="UP000618579"/>
    </source>
</evidence>
<dbReference type="PANTHER" id="PTHR42767:SF1">
    <property type="entry name" value="ENDO-BETA-1,6-GALACTANASE-LIKE DOMAIN-CONTAINING PROTEIN"/>
    <property type="match status" value="1"/>
</dbReference>
<dbReference type="InterPro" id="IPR002105">
    <property type="entry name" value="Dockerin_1_rpt"/>
</dbReference>
<dbReference type="CDD" id="cd14254">
    <property type="entry name" value="Dockerin_II"/>
    <property type="match status" value="1"/>
</dbReference>
<feature type="signal peptide" evidence="2">
    <location>
        <begin position="1"/>
        <end position="22"/>
    </location>
</feature>
<dbReference type="InterPro" id="IPR013780">
    <property type="entry name" value="Glyco_hydro_b"/>
</dbReference>
<dbReference type="SUPFAM" id="SSF51011">
    <property type="entry name" value="Glycosyl hydrolase domain"/>
    <property type="match status" value="1"/>
</dbReference>
<dbReference type="SUPFAM" id="SSF49785">
    <property type="entry name" value="Galactose-binding domain-like"/>
    <property type="match status" value="2"/>
</dbReference>
<gene>
    <name evidence="5" type="ORF">GC097_28280</name>
</gene>
<dbReference type="Gene3D" id="3.20.20.80">
    <property type="entry name" value="Glycosidases"/>
    <property type="match status" value="1"/>
</dbReference>
<keyword evidence="6" id="KW-1185">Reference proteome</keyword>
<dbReference type="Pfam" id="PF00404">
    <property type="entry name" value="Dockerin_1"/>
    <property type="match status" value="1"/>
</dbReference>
<feature type="domain" description="Dockerin" evidence="4">
    <location>
        <begin position="1149"/>
        <end position="1212"/>
    </location>
</feature>
<comment type="caution">
    <text evidence="5">The sequence shown here is derived from an EMBL/GenBank/DDBJ whole genome shotgun (WGS) entry which is preliminary data.</text>
</comment>
<dbReference type="InterPro" id="IPR008965">
    <property type="entry name" value="CBM2/CBM3_carb-bd_dom_sf"/>
</dbReference>
<evidence type="ECO:0000259" key="3">
    <source>
        <dbReference type="PROSITE" id="PS51175"/>
    </source>
</evidence>
<dbReference type="InterPro" id="IPR008979">
    <property type="entry name" value="Galactose-bd-like_sf"/>
</dbReference>
<accession>A0ABX1ZV16</accession>
<dbReference type="Pfam" id="PF14587">
    <property type="entry name" value="Glyco_hydr_30_2"/>
    <property type="match status" value="1"/>
</dbReference>
<dbReference type="Pfam" id="PF07532">
    <property type="entry name" value="Big_4"/>
    <property type="match status" value="1"/>
</dbReference>
<dbReference type="Pfam" id="PF00963">
    <property type="entry name" value="Cohesin"/>
    <property type="match status" value="1"/>
</dbReference>
<evidence type="ECO:0000313" key="5">
    <source>
        <dbReference type="EMBL" id="NOV03897.1"/>
    </source>
</evidence>
<dbReference type="InterPro" id="IPR017853">
    <property type="entry name" value="GH"/>
</dbReference>
<dbReference type="InterPro" id="IPR039743">
    <property type="entry name" value="6GAL/EXGAL"/>
</dbReference>
<organism evidence="5 6">
    <name type="scientific">Paenibacillus planticolens</name>
    <dbReference type="NCBI Taxonomy" id="2654976"/>
    <lineage>
        <taxon>Bacteria</taxon>
        <taxon>Bacillati</taxon>
        <taxon>Bacillota</taxon>
        <taxon>Bacilli</taxon>
        <taxon>Bacillales</taxon>
        <taxon>Paenibacillaceae</taxon>
        <taxon>Paenibacillus</taxon>
    </lineage>
</organism>
<dbReference type="InterPro" id="IPR011081">
    <property type="entry name" value="Big_4"/>
</dbReference>
<dbReference type="Gene3D" id="1.20.1270.90">
    <property type="entry name" value="AF1782-like"/>
    <property type="match status" value="1"/>
</dbReference>
<dbReference type="InterPro" id="IPR005084">
    <property type="entry name" value="CBM6"/>
</dbReference>
<protein>
    <submittedName>
        <fullName evidence="5">Carbohydrate-binding protein</fullName>
    </submittedName>
</protein>
<evidence type="ECO:0000256" key="2">
    <source>
        <dbReference type="SAM" id="SignalP"/>
    </source>
</evidence>
<dbReference type="Pfam" id="PF03422">
    <property type="entry name" value="CBM_6"/>
    <property type="match status" value="1"/>
</dbReference>
<dbReference type="CDD" id="cd04084">
    <property type="entry name" value="CBM6_xylanase-like"/>
    <property type="match status" value="1"/>
</dbReference>
<dbReference type="SUPFAM" id="SSF63446">
    <property type="entry name" value="Type I dockerin domain"/>
    <property type="match status" value="1"/>
</dbReference>
<evidence type="ECO:0000259" key="4">
    <source>
        <dbReference type="PROSITE" id="PS51766"/>
    </source>
</evidence>
<dbReference type="PANTHER" id="PTHR42767">
    <property type="entry name" value="ENDO-BETA-1,6-GALACTANASE"/>
    <property type="match status" value="1"/>
</dbReference>
<dbReference type="CDD" id="cd08547">
    <property type="entry name" value="Type_II_cohesin"/>
    <property type="match status" value="1"/>
</dbReference>
<dbReference type="InterPro" id="IPR016134">
    <property type="entry name" value="Dockerin_dom"/>
</dbReference>
<keyword evidence="1 2" id="KW-0732">Signal</keyword>
<name>A0ABX1ZV16_9BACL</name>
<evidence type="ECO:0000256" key="1">
    <source>
        <dbReference type="ARBA" id="ARBA00022729"/>
    </source>
</evidence>
<dbReference type="InterPro" id="IPR039514">
    <property type="entry name" value="6GAL-like"/>
</dbReference>
<feature type="domain" description="CBM6" evidence="3">
    <location>
        <begin position="551"/>
        <end position="688"/>
    </location>
</feature>
<proteinExistence type="predicted"/>
<dbReference type="Proteomes" id="UP000618579">
    <property type="component" value="Unassembled WGS sequence"/>
</dbReference>
<dbReference type="PROSITE" id="PS51766">
    <property type="entry name" value="DOCKERIN"/>
    <property type="match status" value="1"/>
</dbReference>
<dbReference type="PROSITE" id="PS00018">
    <property type="entry name" value="EF_HAND_1"/>
    <property type="match status" value="2"/>
</dbReference>
<sequence>MLLKASLRGALCLSLCLSLVLGWLPMPEAKGATAVSVVDWNNEKQVMDGLGGAFAFNKAAGIKQIYEQDPVAGRELLDLVFSHEKGIGLDIVRVNLGDGGIVNAATKAEWGNRFYDGPTDSIWPEKNEGFVWDQPDWASRKAQFDESQVWIMKEAMNYGVKTFYADAWSPPYWMKTNNSVLGQNGAKLKAENYQDYADYLVQYAIGYKREFGIGITHIGPANESEAAHASYSGFVITAAEYKDFMQNYLGPTLQKAIDGGKFAELGMAPPVIVAPEGTNLNASLSLGRPMLEDPASSKYVGVFSTHLYGTSNFNNGPITSTGAGGVYPDLLRNFKLWQTEFMTQNTANSSAAANTQTYANQTITDGVQWANLLTNMFTSDPGFNSFQWWWPIGNNGADGSDLIRLATTGSPQGNGSTVTGLYRVFKRLYTFGNFSRFINPGDIRIDATRVPAKGMNVSAYKNPKNNEFAIIAVNSGTENQTVSFKLDNFPAGTSSVVGYRTSASENQKLLDAIAITDGSFQANIPANSVITFVPRNDHNLPGLTTKRDIFSTLEAEDNDGASGTFPIIPGGANEALSGVSNGSYIKFANVNFADGSANGGIVRRHVLSMNAVAASIDGGFIEVRIDDPAAGKVVGTFNIPGKNNGDAYASYPTQIDTGDNAANGYHDVYMVFHGNGSKLFHIDRFEFDQTVLPSGSILTNGSFEDAPAAAWERAYGPAGTTFDRTTNQNYSAPPTASSSTTAYSVMITNRQEAANGIAQVVTNKVIANAKYKVNGFFMPAKEGVTGKINLIALDAAGNVVYTKTVAERSNLKAMVWSQVDTVFTFEKPNMEFEKLKIVYTDSGTDTLYVDEASLVPYTDNVLSIRPVDIVTKVGTAPLLPTVVTAVYSSGAQPELPVIWHFVDPSSYANEGSFTVTGTVQGTTLKATASVTVTASSGSSDPISLTGPEQVSTGNVFDLTFGLKEYSRDTLAQDMTVSFDANKLEFVAPASLNKDFQVVDYKVIEPGKIRFINVFFGDLQANSNGALLKLQFKAKSDAASGDADVTISNVVMAGHDGVEHEIAGTSHRIHISTIEKQDLTQLIAEAQGVYANATEGRLVGQYPAGSKAALNLAIDAATQVANDTSATQHDIDQAKSALAQALQLFRSLVIVSIPGDINNDNKVSIGDLAIMAKAYGKTSADPDWSSVASLDFNGDGIIDIVDLAQMASLILNW</sequence>
<dbReference type="Gene3D" id="2.60.40.680">
    <property type="match status" value="1"/>
</dbReference>
<dbReference type="InterPro" id="IPR018247">
    <property type="entry name" value="EF_Hand_1_Ca_BS"/>
</dbReference>
<dbReference type="Gene3D" id="2.60.40.1180">
    <property type="entry name" value="Golgi alpha-mannosidase II"/>
    <property type="match status" value="1"/>
</dbReference>
<dbReference type="SUPFAM" id="SSF51445">
    <property type="entry name" value="(Trans)glycosidases"/>
    <property type="match status" value="1"/>
</dbReference>
<dbReference type="SUPFAM" id="SSF49384">
    <property type="entry name" value="Carbohydrate-binding domain"/>
    <property type="match status" value="1"/>
</dbReference>
<reference evidence="5 6" key="1">
    <citation type="submission" date="2019-10" db="EMBL/GenBank/DDBJ databases">
        <title>Description of Paenibacillus pedi sp. nov.</title>
        <authorList>
            <person name="Carlier A."/>
            <person name="Qi S."/>
        </authorList>
    </citation>
    <scope>NUCLEOTIDE SEQUENCE [LARGE SCALE GENOMIC DNA]</scope>
    <source>
        <strain evidence="5 6">LMG 31457</strain>
    </source>
</reference>
<dbReference type="InterPro" id="IPR002102">
    <property type="entry name" value="Cohesin_dom"/>
</dbReference>
<feature type="chain" id="PRO_5046482794" evidence="2">
    <location>
        <begin position="23"/>
        <end position="1212"/>
    </location>
</feature>
<dbReference type="Gene3D" id="2.60.120.260">
    <property type="entry name" value="Galactose-binding domain-like"/>
    <property type="match status" value="2"/>
</dbReference>
<dbReference type="PROSITE" id="PS51175">
    <property type="entry name" value="CBM6"/>
    <property type="match status" value="1"/>
</dbReference>
<dbReference type="InterPro" id="IPR036439">
    <property type="entry name" value="Dockerin_dom_sf"/>
</dbReference>